<proteinExistence type="predicted"/>
<evidence type="ECO:0000313" key="1">
    <source>
        <dbReference type="EMBL" id="SFD27746.1"/>
    </source>
</evidence>
<dbReference type="InterPro" id="IPR019734">
    <property type="entry name" value="TPR_rpt"/>
</dbReference>
<accession>A0A1I1R056</accession>
<evidence type="ECO:0000313" key="2">
    <source>
        <dbReference type="Proteomes" id="UP000199599"/>
    </source>
</evidence>
<reference evidence="2" key="1">
    <citation type="submission" date="2016-10" db="EMBL/GenBank/DDBJ databases">
        <authorList>
            <person name="Varghese N."/>
            <person name="Submissions S."/>
        </authorList>
    </citation>
    <scope>NUCLEOTIDE SEQUENCE [LARGE SCALE GENOMIC DNA]</scope>
    <source>
        <strain evidence="2">R-53102</strain>
    </source>
</reference>
<dbReference type="Proteomes" id="UP000199599">
    <property type="component" value="Unassembled WGS sequence"/>
</dbReference>
<dbReference type="Gene3D" id="1.25.40.10">
    <property type="entry name" value="Tetratricopeptide repeat domain"/>
    <property type="match status" value="1"/>
</dbReference>
<dbReference type="InterPro" id="IPR011990">
    <property type="entry name" value="TPR-like_helical_dom_sf"/>
</dbReference>
<dbReference type="Pfam" id="PF14559">
    <property type="entry name" value="TPR_19"/>
    <property type="match status" value="1"/>
</dbReference>
<organism evidence="1 2">
    <name type="scientific">Lactobacillus bombicola</name>
    <dbReference type="NCBI Taxonomy" id="1505723"/>
    <lineage>
        <taxon>Bacteria</taxon>
        <taxon>Bacillati</taxon>
        <taxon>Bacillota</taxon>
        <taxon>Bacilli</taxon>
        <taxon>Lactobacillales</taxon>
        <taxon>Lactobacillaceae</taxon>
        <taxon>Lactobacillus</taxon>
    </lineage>
</organism>
<protein>
    <submittedName>
        <fullName evidence="1">Tetratricopeptide repeat-containing protein</fullName>
    </submittedName>
</protein>
<dbReference type="EMBL" id="FOMN01000001">
    <property type="protein sequence ID" value="SFD27746.1"/>
    <property type="molecule type" value="Genomic_DNA"/>
</dbReference>
<dbReference type="SUPFAM" id="SSF48452">
    <property type="entry name" value="TPR-like"/>
    <property type="match status" value="1"/>
</dbReference>
<dbReference type="Pfam" id="PF13181">
    <property type="entry name" value="TPR_8"/>
    <property type="match status" value="1"/>
</dbReference>
<sequence>MINKKSSLASESNQTKDQIHTLITKIDAAPTETDNYLKLATILIGKGSFEQAVQLLEQAKKLVQNPQDLDYDLAVGYYMQGDFKHALELLNHIPNDDLVLYQKALVMQKVGQHQKALAYALTIKQLDDRVYELLGDIWLSLGQLAEAQANYEKICPTKRGAKINFLLGITVLERNRDLAEKYFSQAKEEDYQFYQSAQKQYNAILKMLSDVEKDND</sequence>
<gene>
    <name evidence="1" type="ORF">SAMN04487792_0042</name>
</gene>
<dbReference type="STRING" id="1505723.SAMN04487792_0042"/>
<name>A0A1I1R056_9LACO</name>
<dbReference type="AlphaFoldDB" id="A0A1I1R056"/>